<gene>
    <name evidence="1" type="ORF">Q361_104175</name>
</gene>
<proteinExistence type="predicted"/>
<dbReference type="RefSeq" id="WP_103725506.1">
    <property type="nucleotide sequence ID" value="NZ_PQNY01000004.1"/>
</dbReference>
<dbReference type="InterPro" id="IPR013423">
    <property type="entry name" value="CHP02594"/>
</dbReference>
<reference evidence="1 2" key="1">
    <citation type="submission" date="2018-01" db="EMBL/GenBank/DDBJ databases">
        <title>Genomic Encyclopedia of Type Strains, Phase I: the one thousand microbial genomes (KMG-I) project.</title>
        <authorList>
            <person name="Goeker M."/>
        </authorList>
    </citation>
    <scope>NUCLEOTIDE SEQUENCE [LARGE SCALE GENOMIC DNA]</scope>
    <source>
        <strain evidence="1 2">DSM 17960</strain>
    </source>
</reference>
<keyword evidence="2" id="KW-1185">Reference proteome</keyword>
<dbReference type="AlphaFoldDB" id="A0A2S4NAI4"/>
<dbReference type="NCBIfam" id="TIGR02594">
    <property type="entry name" value="TIGR02594 family protein"/>
    <property type="match status" value="1"/>
</dbReference>
<accession>A0A2S4NAI4</accession>
<evidence type="ECO:0000313" key="1">
    <source>
        <dbReference type="EMBL" id="POS02453.1"/>
    </source>
</evidence>
<protein>
    <submittedName>
        <fullName evidence="1">Uncharacterized protein (TIGR02594 family)</fullName>
    </submittedName>
</protein>
<comment type="caution">
    <text evidence="1">The sequence shown here is derived from an EMBL/GenBank/DDBJ whole genome shotgun (WGS) entry which is preliminary data.</text>
</comment>
<name>A0A2S4NAI4_9FLAO</name>
<dbReference type="OrthoDB" id="9813532at2"/>
<dbReference type="EMBL" id="PQNY01000004">
    <property type="protein sequence ID" value="POS02453.1"/>
    <property type="molecule type" value="Genomic_DNA"/>
</dbReference>
<organism evidence="1 2">
    <name type="scientific">Flavobacterium croceum DSM 17960</name>
    <dbReference type="NCBI Taxonomy" id="1121886"/>
    <lineage>
        <taxon>Bacteria</taxon>
        <taxon>Pseudomonadati</taxon>
        <taxon>Bacteroidota</taxon>
        <taxon>Flavobacteriia</taxon>
        <taxon>Flavobacteriales</taxon>
        <taxon>Flavobacteriaceae</taxon>
        <taxon>Flavobacterium</taxon>
    </lineage>
</organism>
<dbReference type="Gene3D" id="3.90.1720.10">
    <property type="entry name" value="endopeptidase domain like (from Nostoc punctiforme)"/>
    <property type="match status" value="1"/>
</dbReference>
<sequence length="185" mass="20652">MSKENLEKNYSWLKTATVTKMIEEALRYYGIKESYGKANNPTIMAWAKSLGQEVKQIYVADSIPWCGLFMGIVAKNAGKEVVKSPLWALNWGNFGSYTATPMFGDVLTFVRITENGTKAGHVGLYIGEDVDCYHVLGGNQSDKVCITRIQKSRLYVARRPQYNNQPSCVKKVKLPANGNISQNES</sequence>
<dbReference type="Proteomes" id="UP000237056">
    <property type="component" value="Unassembled WGS sequence"/>
</dbReference>
<evidence type="ECO:0000313" key="2">
    <source>
        <dbReference type="Proteomes" id="UP000237056"/>
    </source>
</evidence>